<keyword evidence="2" id="KW-0472">Membrane</keyword>
<feature type="region of interest" description="Disordered" evidence="1">
    <location>
        <begin position="75"/>
        <end position="301"/>
    </location>
</feature>
<feature type="compositionally biased region" description="Polar residues" evidence="1">
    <location>
        <begin position="136"/>
        <end position="149"/>
    </location>
</feature>
<accession>F9WS60</accession>
<dbReference type="VEuPathDB" id="TriTrypDB:TvY486_0031970"/>
<dbReference type="EMBL" id="CAEX01005457">
    <property type="protein sequence ID" value="CCD20398.1"/>
    <property type="molecule type" value="Genomic_DNA"/>
</dbReference>
<evidence type="ECO:0000313" key="3">
    <source>
        <dbReference type="EMBL" id="CCD20398.1"/>
    </source>
</evidence>
<protein>
    <submittedName>
        <fullName evidence="3">Uncharacterized protein</fullName>
    </submittedName>
</protein>
<feature type="compositionally biased region" description="Basic and acidic residues" evidence="1">
    <location>
        <begin position="278"/>
        <end position="299"/>
    </location>
</feature>
<organism evidence="3 4">
    <name type="scientific">Trypanosoma vivax (strain Y486)</name>
    <dbReference type="NCBI Taxonomy" id="1055687"/>
    <lineage>
        <taxon>Eukaryota</taxon>
        <taxon>Discoba</taxon>
        <taxon>Euglenozoa</taxon>
        <taxon>Kinetoplastea</taxon>
        <taxon>Metakinetoplastina</taxon>
        <taxon>Trypanosomatida</taxon>
        <taxon>Trypanosomatidae</taxon>
        <taxon>Trypanosoma</taxon>
        <taxon>Duttonella</taxon>
    </lineage>
</organism>
<reference evidence="3 4" key="1">
    <citation type="journal article" date="2012" name="Proc. Natl. Acad. Sci. U.S.A.">
        <title>Antigenic diversity is generated by distinct evolutionary mechanisms in African trypanosome species.</title>
        <authorList>
            <person name="Jackson A.P."/>
            <person name="Berry A."/>
            <person name="Aslett M."/>
            <person name="Allison H.C."/>
            <person name="Burton P."/>
            <person name="Vavrova-Anderson J."/>
            <person name="Brown R."/>
            <person name="Browne H."/>
            <person name="Corton N."/>
            <person name="Hauser H."/>
            <person name="Gamble J."/>
            <person name="Gilderthorp R."/>
            <person name="Marcello L."/>
            <person name="McQuillan J."/>
            <person name="Otto T.D."/>
            <person name="Quail M.A."/>
            <person name="Sanders M.J."/>
            <person name="van Tonder A."/>
            <person name="Ginger M.L."/>
            <person name="Field M.C."/>
            <person name="Barry J.D."/>
            <person name="Hertz-Fowler C."/>
            <person name="Berriman M."/>
        </authorList>
    </citation>
    <scope>NUCLEOTIDE SEQUENCE</scope>
    <source>
        <strain evidence="3 4">Y486</strain>
    </source>
</reference>
<keyword evidence="4" id="KW-1185">Reference proteome</keyword>
<sequence>MDLLWEKVKNVDNIVQPNCEEWKRVDCNKLVVVIRNIVERCDTKRVNVGDKLTSAIKTLIETELAVIKAELEVSSGSVEEDLAENSKGREETTLDNNKRGNPTDPDAREAPGSNEFEPVSEDAPEKKDGIVAGSGKSPNVVSENVTAVNTEPKTSKEETETNDNDKMEGKPKVDDNKNKYGAETEKSVEHHEAKGTSTEVHEKENNPNTKGDNEYSDGRDQDKGANLEKSGEGVNDEMSGGDEDADIDEGKAGNQSTLKKQEEGDESSEELSAKSTGKGKDEKGDDHKSLKEGGEESRSKKVKVHIAIALAAVGGVLVIAAIIVTYFFFFKGVRAEKGPERERE</sequence>
<dbReference type="Proteomes" id="UP000009027">
    <property type="component" value="Unassembled WGS sequence"/>
</dbReference>
<keyword evidence="2" id="KW-0812">Transmembrane</keyword>
<name>F9WS60_TRYVY</name>
<proteinExistence type="predicted"/>
<evidence type="ECO:0000256" key="2">
    <source>
        <dbReference type="SAM" id="Phobius"/>
    </source>
</evidence>
<feature type="transmembrane region" description="Helical" evidence="2">
    <location>
        <begin position="306"/>
        <end position="329"/>
    </location>
</feature>
<feature type="compositionally biased region" description="Basic and acidic residues" evidence="1">
    <location>
        <begin position="153"/>
        <end position="231"/>
    </location>
</feature>
<evidence type="ECO:0000313" key="4">
    <source>
        <dbReference type="Proteomes" id="UP000009027"/>
    </source>
</evidence>
<dbReference type="AlphaFoldDB" id="F9WS60"/>
<feature type="compositionally biased region" description="Basic and acidic residues" evidence="1">
    <location>
        <begin position="84"/>
        <end position="98"/>
    </location>
</feature>
<keyword evidence="2" id="KW-1133">Transmembrane helix</keyword>
<evidence type="ECO:0000256" key="1">
    <source>
        <dbReference type="SAM" id="MobiDB-lite"/>
    </source>
</evidence>
<gene>
    <name evidence="3" type="ORF">TvY486_0031970</name>
</gene>